<dbReference type="GeneID" id="9623738"/>
<accession>D8TRB7</accession>
<reference evidence="1 2" key="1">
    <citation type="journal article" date="2010" name="Science">
        <title>Genomic analysis of organismal complexity in the multicellular green alga Volvox carteri.</title>
        <authorList>
            <person name="Prochnik S.E."/>
            <person name="Umen J."/>
            <person name="Nedelcu A.M."/>
            <person name="Hallmann A."/>
            <person name="Miller S.M."/>
            <person name="Nishii I."/>
            <person name="Ferris P."/>
            <person name="Kuo A."/>
            <person name="Mitros T."/>
            <person name="Fritz-Laylin L.K."/>
            <person name="Hellsten U."/>
            <person name="Chapman J."/>
            <person name="Simakov O."/>
            <person name="Rensing S.A."/>
            <person name="Terry A."/>
            <person name="Pangilinan J."/>
            <person name="Kapitonov V."/>
            <person name="Jurka J."/>
            <person name="Salamov A."/>
            <person name="Shapiro H."/>
            <person name="Schmutz J."/>
            <person name="Grimwood J."/>
            <person name="Lindquist E."/>
            <person name="Lucas S."/>
            <person name="Grigoriev I.V."/>
            <person name="Schmitt R."/>
            <person name="Kirk D."/>
            <person name="Rokhsar D.S."/>
        </authorList>
    </citation>
    <scope>NUCLEOTIDE SEQUENCE [LARGE SCALE GENOMIC DNA]</scope>
    <source>
        <strain evidence="2">f. Nagariensis / Eve</strain>
    </source>
</reference>
<dbReference type="EMBL" id="GL378333">
    <property type="protein sequence ID" value="EFJ49968.1"/>
    <property type="molecule type" value="Genomic_DNA"/>
</dbReference>
<organism evidence="2">
    <name type="scientific">Volvox carteri f. nagariensis</name>
    <dbReference type="NCBI Taxonomy" id="3068"/>
    <lineage>
        <taxon>Eukaryota</taxon>
        <taxon>Viridiplantae</taxon>
        <taxon>Chlorophyta</taxon>
        <taxon>core chlorophytes</taxon>
        <taxon>Chlorophyceae</taxon>
        <taxon>CS clade</taxon>
        <taxon>Chlamydomonadales</taxon>
        <taxon>Volvocaceae</taxon>
        <taxon>Volvox</taxon>
    </lineage>
</organism>
<proteinExistence type="predicted"/>
<dbReference type="RefSeq" id="XP_002949033.1">
    <property type="nucleotide sequence ID" value="XM_002948987.1"/>
</dbReference>
<dbReference type="STRING" id="3068.D8TRB7"/>
<dbReference type="InParanoid" id="D8TRB7"/>
<dbReference type="KEGG" id="vcn:VOLCADRAFT_89293"/>
<evidence type="ECO:0000313" key="1">
    <source>
        <dbReference type="EMBL" id="EFJ49968.1"/>
    </source>
</evidence>
<dbReference type="Proteomes" id="UP000001058">
    <property type="component" value="Unassembled WGS sequence"/>
</dbReference>
<dbReference type="AlphaFoldDB" id="D8TRB7"/>
<name>D8TRB7_VOLCA</name>
<keyword evidence="2" id="KW-1185">Reference proteome</keyword>
<gene>
    <name evidence="1" type="ORF">VOLCADRAFT_89293</name>
</gene>
<evidence type="ECO:0008006" key="3">
    <source>
        <dbReference type="Google" id="ProtNLM"/>
    </source>
</evidence>
<protein>
    <recommendedName>
        <fullName evidence="3">Glycosyltransferase family 92 protein</fullName>
    </recommendedName>
</protein>
<sequence>MYDTSTRTFLSPQAWAYDNCYRMFGHRHTFIALLDPDEYIILKEPPKPPQTRPHLPTFLAPFEAYGGVTVHWQLLGPSGHVARPNGSTLESYTRCIPGHTLQAVPHCLTRNGQFL</sequence>
<dbReference type="OrthoDB" id="2526284at2759"/>
<evidence type="ECO:0000313" key="2">
    <source>
        <dbReference type="Proteomes" id="UP000001058"/>
    </source>
</evidence>